<evidence type="ECO:0000313" key="1">
    <source>
        <dbReference type="EMBL" id="ELR63492.1"/>
    </source>
</evidence>
<organism evidence="1 2">
    <name type="scientific">Photobacterium marinum</name>
    <dbReference type="NCBI Taxonomy" id="1056511"/>
    <lineage>
        <taxon>Bacteria</taxon>
        <taxon>Pseudomonadati</taxon>
        <taxon>Pseudomonadota</taxon>
        <taxon>Gammaproteobacteria</taxon>
        <taxon>Vibrionales</taxon>
        <taxon>Vibrionaceae</taxon>
        <taxon>Photobacterium</taxon>
    </lineage>
</organism>
<dbReference type="OrthoDB" id="5816083at2"/>
<evidence type="ECO:0000313" key="2">
    <source>
        <dbReference type="Proteomes" id="UP000011134"/>
    </source>
</evidence>
<dbReference type="RefSeq" id="WP_007470339.1">
    <property type="nucleotide sequence ID" value="NZ_AMZO01000038.1"/>
</dbReference>
<reference evidence="1 2" key="1">
    <citation type="submission" date="2012-12" db="EMBL/GenBank/DDBJ databases">
        <title>Genome Assembly of Photobacterium sp. AK15.</title>
        <authorList>
            <person name="Khatri I."/>
            <person name="Vaidya B."/>
            <person name="Srinivas T.N.R."/>
            <person name="Subramanian S."/>
            <person name="Pinnaka A."/>
        </authorList>
    </citation>
    <scope>NUCLEOTIDE SEQUENCE [LARGE SCALE GENOMIC DNA]</scope>
    <source>
        <strain evidence="1 2">AK15</strain>
    </source>
</reference>
<keyword evidence="2" id="KW-1185">Reference proteome</keyword>
<accession>L8J7P1</accession>
<protein>
    <submittedName>
        <fullName evidence="1">Uncharacterized protein</fullName>
    </submittedName>
</protein>
<name>L8J7P1_9GAMM</name>
<dbReference type="AlphaFoldDB" id="L8J7P1"/>
<proteinExistence type="predicted"/>
<dbReference type="Proteomes" id="UP000011134">
    <property type="component" value="Unassembled WGS sequence"/>
</dbReference>
<dbReference type="EMBL" id="AMZO01000038">
    <property type="protein sequence ID" value="ELR63492.1"/>
    <property type="molecule type" value="Genomic_DNA"/>
</dbReference>
<dbReference type="PATRIC" id="fig|1056511.3.peg.4432"/>
<comment type="caution">
    <text evidence="1">The sequence shown here is derived from an EMBL/GenBank/DDBJ whole genome shotgun (WGS) entry which is preliminary data.</text>
</comment>
<gene>
    <name evidence="1" type="ORF">C942_03508</name>
</gene>
<sequence>MIQVNFELAKKSYAKVLKFPLGGEIEEYEYLALRVFRWDLCRAGMPIDRSFDLRLKASGYRMIATKPPSAHRPLPACILEKMSDDWKREHGYQ</sequence>